<dbReference type="InterPro" id="IPR011604">
    <property type="entry name" value="PDDEXK-like_dom_sf"/>
</dbReference>
<comment type="caution">
    <text evidence="1">The sequence shown here is derived from an EMBL/GenBank/DDBJ whole genome shotgun (WGS) entry which is preliminary data.</text>
</comment>
<proteinExistence type="predicted"/>
<sequence length="148" mass="17507">MEVKCPLTADKYGSLKEAVDNGQVNMFGHICDVYSTFVLPSKMSYCAVVNGKPLQRRDYNYYYQVQGKLHITGRKYCYFVPVVDRLQFLRQCCHAFDQFLTSRNMMFVTYRFYKERLLEELVNPQFSKRFVKEDIKDPIYTTTAQQKA</sequence>
<evidence type="ECO:0000313" key="2">
    <source>
        <dbReference type="Proteomes" id="UP001159363"/>
    </source>
</evidence>
<name>A0ABQ9IHC1_9NEOP</name>
<feature type="non-terminal residue" evidence="1">
    <location>
        <position position="148"/>
    </location>
</feature>
<evidence type="ECO:0000313" key="1">
    <source>
        <dbReference type="EMBL" id="KAJ8895746.1"/>
    </source>
</evidence>
<gene>
    <name evidence="1" type="ORF">PR048_001084</name>
</gene>
<dbReference type="Proteomes" id="UP001159363">
    <property type="component" value="Chromosome 1"/>
</dbReference>
<accession>A0ABQ9IHC1</accession>
<keyword evidence="2" id="KW-1185">Reference proteome</keyword>
<dbReference type="EMBL" id="JARBHB010000001">
    <property type="protein sequence ID" value="KAJ8895746.1"/>
    <property type="molecule type" value="Genomic_DNA"/>
</dbReference>
<organism evidence="1 2">
    <name type="scientific">Dryococelus australis</name>
    <dbReference type="NCBI Taxonomy" id="614101"/>
    <lineage>
        <taxon>Eukaryota</taxon>
        <taxon>Metazoa</taxon>
        <taxon>Ecdysozoa</taxon>
        <taxon>Arthropoda</taxon>
        <taxon>Hexapoda</taxon>
        <taxon>Insecta</taxon>
        <taxon>Pterygota</taxon>
        <taxon>Neoptera</taxon>
        <taxon>Polyneoptera</taxon>
        <taxon>Phasmatodea</taxon>
        <taxon>Verophasmatodea</taxon>
        <taxon>Anareolatae</taxon>
        <taxon>Phasmatidae</taxon>
        <taxon>Eurycanthinae</taxon>
        <taxon>Dryococelus</taxon>
    </lineage>
</organism>
<reference evidence="1 2" key="1">
    <citation type="submission" date="2023-02" db="EMBL/GenBank/DDBJ databases">
        <title>LHISI_Scaffold_Assembly.</title>
        <authorList>
            <person name="Stuart O.P."/>
            <person name="Cleave R."/>
            <person name="Magrath M.J.L."/>
            <person name="Mikheyev A.S."/>
        </authorList>
    </citation>
    <scope>NUCLEOTIDE SEQUENCE [LARGE SCALE GENOMIC DNA]</scope>
    <source>
        <strain evidence="1">Daus_M_001</strain>
        <tissue evidence="1">Leg muscle</tissue>
    </source>
</reference>
<protein>
    <submittedName>
        <fullName evidence="1">Uncharacterized protein</fullName>
    </submittedName>
</protein>
<dbReference type="Gene3D" id="3.90.320.10">
    <property type="match status" value="1"/>
</dbReference>